<keyword evidence="7" id="KW-0998">Cell outer membrane</keyword>
<keyword evidence="5" id="KW-0812">Transmembrane</keyword>
<feature type="chain" id="PRO_5015984290" evidence="9">
    <location>
        <begin position="26"/>
        <end position="480"/>
    </location>
</feature>
<dbReference type="GO" id="GO:0015562">
    <property type="term" value="F:efflux transmembrane transporter activity"/>
    <property type="evidence" value="ECO:0007669"/>
    <property type="project" value="InterPro"/>
</dbReference>
<dbReference type="EMBL" id="QFOI01000220">
    <property type="protein sequence ID" value="PZP46573.1"/>
    <property type="molecule type" value="Genomic_DNA"/>
</dbReference>
<dbReference type="InterPro" id="IPR051906">
    <property type="entry name" value="TolC-like"/>
</dbReference>
<evidence type="ECO:0000256" key="6">
    <source>
        <dbReference type="ARBA" id="ARBA00023136"/>
    </source>
</evidence>
<accession>A0A2W5EVT8</accession>
<dbReference type="GO" id="GO:0015288">
    <property type="term" value="F:porin activity"/>
    <property type="evidence" value="ECO:0007669"/>
    <property type="project" value="TreeGrafter"/>
</dbReference>
<sequence>MDYICCMIKKIVFCTAFILPFISKAQDYWDLKRCVEYAIENNISVKQADVQARLQILQAKQTKANRIPSLAFSSNGGYQFGRSVNPSTYEFTNNTIFQQTYNLQSSITLFNWFNIKNTIISNQKNAEALEQDINRAKSDVTLNVAAAYLQLLLSKEQVNIAKTQIDLTQQQLDLTRKKVDAGSLPELNAAQLASQFATDSSTYITNVSQMEQNKLQLFALLNLSADARFEFGVPDAEKIPLLPISDLQPKELYETALANQYLQKVDSLKIEGAKYNIKAAKGAMFPTITAFAGIGSNFADNYSTLTGVRPFMDTIGSVNVQGSNYSVTSMNGVPIYSKAPYFKQIFNLNLNQSVGLSLNVPIFNYRQLRTNYERAKENLHALELQKEQDNLTLQQNIYTAYNNALTGIQNFSANTKAADYASYAYSLSQKRYDIGMLTTSDFLVVQNNMYQAKIKQVASRFEYIFRLKVLEFYKNNSISL</sequence>
<dbReference type="GO" id="GO:0009279">
    <property type="term" value="C:cell outer membrane"/>
    <property type="evidence" value="ECO:0007669"/>
    <property type="project" value="UniProtKB-SubCell"/>
</dbReference>
<keyword evidence="3" id="KW-0813">Transport</keyword>
<keyword evidence="6" id="KW-0472">Membrane</keyword>
<dbReference type="AlphaFoldDB" id="A0A2W5EVT8"/>
<evidence type="ECO:0000256" key="5">
    <source>
        <dbReference type="ARBA" id="ARBA00022692"/>
    </source>
</evidence>
<comment type="subcellular location">
    <subcellularLocation>
        <location evidence="1">Cell outer membrane</location>
    </subcellularLocation>
</comment>
<feature type="coiled-coil region" evidence="8">
    <location>
        <begin position="365"/>
        <end position="392"/>
    </location>
</feature>
<dbReference type="InterPro" id="IPR003423">
    <property type="entry name" value="OMP_efflux"/>
</dbReference>
<comment type="caution">
    <text evidence="10">The sequence shown here is derived from an EMBL/GenBank/DDBJ whole genome shotgun (WGS) entry which is preliminary data.</text>
</comment>
<evidence type="ECO:0000256" key="3">
    <source>
        <dbReference type="ARBA" id="ARBA00022448"/>
    </source>
</evidence>
<evidence type="ECO:0000313" key="10">
    <source>
        <dbReference type="EMBL" id="PZP46573.1"/>
    </source>
</evidence>
<dbReference type="Proteomes" id="UP000249645">
    <property type="component" value="Unassembled WGS sequence"/>
</dbReference>
<reference evidence="10 11" key="1">
    <citation type="submission" date="2017-11" db="EMBL/GenBank/DDBJ databases">
        <title>Infants hospitalized years apart are colonized by the same room-sourced microbial strains.</title>
        <authorList>
            <person name="Brooks B."/>
            <person name="Olm M.R."/>
            <person name="Firek B.A."/>
            <person name="Baker R."/>
            <person name="Thomas B.C."/>
            <person name="Morowitz M.J."/>
            <person name="Banfield J.F."/>
        </authorList>
    </citation>
    <scope>NUCLEOTIDE SEQUENCE [LARGE SCALE GENOMIC DNA]</scope>
    <source>
        <strain evidence="10">S2_009_000_R2_76</strain>
    </source>
</reference>
<organism evidence="10 11">
    <name type="scientific">Pseudopedobacter saltans</name>
    <dbReference type="NCBI Taxonomy" id="151895"/>
    <lineage>
        <taxon>Bacteria</taxon>
        <taxon>Pseudomonadati</taxon>
        <taxon>Bacteroidota</taxon>
        <taxon>Sphingobacteriia</taxon>
        <taxon>Sphingobacteriales</taxon>
        <taxon>Sphingobacteriaceae</taxon>
        <taxon>Pseudopedobacter</taxon>
    </lineage>
</organism>
<evidence type="ECO:0000256" key="8">
    <source>
        <dbReference type="SAM" id="Coils"/>
    </source>
</evidence>
<dbReference type="Pfam" id="PF02321">
    <property type="entry name" value="OEP"/>
    <property type="match status" value="2"/>
</dbReference>
<evidence type="ECO:0000256" key="1">
    <source>
        <dbReference type="ARBA" id="ARBA00004442"/>
    </source>
</evidence>
<evidence type="ECO:0000256" key="9">
    <source>
        <dbReference type="SAM" id="SignalP"/>
    </source>
</evidence>
<keyword evidence="9" id="KW-0732">Signal</keyword>
<keyword evidence="8" id="KW-0175">Coiled coil</keyword>
<dbReference type="Gene3D" id="1.20.1600.10">
    <property type="entry name" value="Outer membrane efflux proteins (OEP)"/>
    <property type="match status" value="1"/>
</dbReference>
<keyword evidence="4" id="KW-1134">Transmembrane beta strand</keyword>
<evidence type="ECO:0000256" key="4">
    <source>
        <dbReference type="ARBA" id="ARBA00022452"/>
    </source>
</evidence>
<proteinExistence type="inferred from homology"/>
<gene>
    <name evidence="10" type="ORF">DI598_11960</name>
</gene>
<dbReference type="PANTHER" id="PTHR30026">
    <property type="entry name" value="OUTER MEMBRANE PROTEIN TOLC"/>
    <property type="match status" value="1"/>
</dbReference>
<comment type="similarity">
    <text evidence="2">Belongs to the outer membrane factor (OMF) (TC 1.B.17) family.</text>
</comment>
<name>A0A2W5EVT8_9SPHI</name>
<evidence type="ECO:0000256" key="2">
    <source>
        <dbReference type="ARBA" id="ARBA00007613"/>
    </source>
</evidence>
<feature type="signal peptide" evidence="9">
    <location>
        <begin position="1"/>
        <end position="25"/>
    </location>
</feature>
<protein>
    <submittedName>
        <fullName evidence="10">TolC family protein</fullName>
    </submittedName>
</protein>
<dbReference type="GO" id="GO:1990281">
    <property type="term" value="C:efflux pump complex"/>
    <property type="evidence" value="ECO:0007669"/>
    <property type="project" value="TreeGrafter"/>
</dbReference>
<evidence type="ECO:0000256" key="7">
    <source>
        <dbReference type="ARBA" id="ARBA00023237"/>
    </source>
</evidence>
<evidence type="ECO:0000313" key="11">
    <source>
        <dbReference type="Proteomes" id="UP000249645"/>
    </source>
</evidence>
<dbReference type="SUPFAM" id="SSF56954">
    <property type="entry name" value="Outer membrane efflux proteins (OEP)"/>
    <property type="match status" value="1"/>
</dbReference>
<dbReference type="PANTHER" id="PTHR30026:SF20">
    <property type="entry name" value="OUTER MEMBRANE PROTEIN TOLC"/>
    <property type="match status" value="1"/>
</dbReference>